<reference evidence="1 2" key="1">
    <citation type="submission" date="2019-08" db="EMBL/GenBank/DDBJ databases">
        <authorList>
            <person name="Affambi K."/>
            <person name="Bustamante E.A."/>
            <person name="Evans C."/>
            <person name="Mendpara S.B."/>
            <person name="Nengel A.M."/>
            <person name="Rozario P.R."/>
            <person name="Snider M."/>
            <person name="Tchounkeu N.-D."/>
            <person name="Vyas K."/>
            <person name="Erill I."/>
            <person name="Caruso S.M."/>
            <person name="Garlena R.A."/>
            <person name="Russell D.A."/>
            <person name="Pope W.H."/>
            <person name="Jacobs-Sera D."/>
            <person name="Hatfull G.F."/>
        </authorList>
    </citation>
    <scope>NUCLEOTIDE SEQUENCE [LARGE SCALE GENOMIC DNA]</scope>
</reference>
<organism evidence="1 2">
    <name type="scientific">Streptomyces phage Fabian</name>
    <dbReference type="NCBI Taxonomy" id="2652424"/>
    <lineage>
        <taxon>Viruses</taxon>
        <taxon>Duplodnaviria</taxon>
        <taxon>Heunggongvirae</taxon>
        <taxon>Uroviricota</taxon>
        <taxon>Caudoviricetes</taxon>
        <taxon>Beephvirinae</taxon>
        <taxon>Flowerpowervirus</taxon>
        <taxon>Flowerpowervirus flowerpower</taxon>
    </lineage>
</organism>
<sequence length="55" mass="5718">MIASSLSAATMSGLALLSIEVFDADPKSTSIVAIFCSVIMACLLMAEGENHDRQG</sequence>
<proteinExistence type="predicted"/>
<dbReference type="EMBL" id="MN284894">
    <property type="protein sequence ID" value="QFP94768.1"/>
    <property type="molecule type" value="Genomic_DNA"/>
</dbReference>
<protein>
    <submittedName>
        <fullName evidence="1">Uncharacterized protein</fullName>
    </submittedName>
</protein>
<evidence type="ECO:0000313" key="1">
    <source>
        <dbReference type="EMBL" id="QFP94768.1"/>
    </source>
</evidence>
<name>A0A5P8D700_9CAUD</name>
<accession>A0A5P8D700</accession>
<evidence type="ECO:0000313" key="2">
    <source>
        <dbReference type="Proteomes" id="UP000327127"/>
    </source>
</evidence>
<gene>
    <name evidence="1" type="primary">67</name>
    <name evidence="1" type="ORF">SEA_FABIAN_67</name>
</gene>
<dbReference type="Proteomes" id="UP000327127">
    <property type="component" value="Segment"/>
</dbReference>